<sequence length="365" mass="40304">MSNSNPQEFSSRNIDTFLGVNSSQLNTRLSSLARSPVPISFQITDTKPNPVRTGSPESTSDLLSEYHFPLPPSRPPSRPSSRSAYSVTQGSRPSSPLPPLYPLPLSTPSRQDISETNEKVEATARSIHSSQHSTSELDVQKIIQSKPLPAKPPLAVNENDTDETMKGKQHLFQFMRTDSGVTTEIVETARSISLVGRTSGGKGIPAVTTIESKTPVSVEKEEKEAKDGMRAKESQSIEPQHILTGNKTETRARQEVVTQDERGPFHRQRLTPEQIIWLHKNYRGEATFLKAWGLHFTRDADRDQGREILRVLMAAESPKGKEKSNRDDVEERQSSPRGRPHHSASGDGAGLRAIEEATATNFVNA</sequence>
<dbReference type="Proteomes" id="UP001497700">
    <property type="component" value="Unassembled WGS sequence"/>
</dbReference>
<evidence type="ECO:0000313" key="2">
    <source>
        <dbReference type="Proteomes" id="UP001497700"/>
    </source>
</evidence>
<gene>
    <name evidence="1" type="ORF">F4820DRAFT_88516</name>
</gene>
<name>A0ACB9ZAG2_9PEZI</name>
<evidence type="ECO:0000313" key="1">
    <source>
        <dbReference type="EMBL" id="KAI4868780.1"/>
    </source>
</evidence>
<keyword evidence="2" id="KW-1185">Reference proteome</keyword>
<dbReference type="EMBL" id="MU393435">
    <property type="protein sequence ID" value="KAI4868780.1"/>
    <property type="molecule type" value="Genomic_DNA"/>
</dbReference>
<reference evidence="1 2" key="1">
    <citation type="journal article" date="2022" name="New Phytol.">
        <title>Ecological generalism drives hyperdiversity of secondary metabolite gene clusters in xylarialean endophytes.</title>
        <authorList>
            <person name="Franco M.E.E."/>
            <person name="Wisecaver J.H."/>
            <person name="Arnold A.E."/>
            <person name="Ju Y.M."/>
            <person name="Slot J.C."/>
            <person name="Ahrendt S."/>
            <person name="Moore L.P."/>
            <person name="Eastman K.E."/>
            <person name="Scott K."/>
            <person name="Konkel Z."/>
            <person name="Mondo S.J."/>
            <person name="Kuo A."/>
            <person name="Hayes R.D."/>
            <person name="Haridas S."/>
            <person name="Andreopoulos B."/>
            <person name="Riley R."/>
            <person name="LaButti K."/>
            <person name="Pangilinan J."/>
            <person name="Lipzen A."/>
            <person name="Amirebrahimi M."/>
            <person name="Yan J."/>
            <person name="Adam C."/>
            <person name="Keymanesh K."/>
            <person name="Ng V."/>
            <person name="Louie K."/>
            <person name="Northen T."/>
            <person name="Drula E."/>
            <person name="Henrissat B."/>
            <person name="Hsieh H.M."/>
            <person name="Youens-Clark K."/>
            <person name="Lutzoni F."/>
            <person name="Miadlikowska J."/>
            <person name="Eastwood D.C."/>
            <person name="Hamelin R.C."/>
            <person name="Grigoriev I.V."/>
            <person name="U'Ren J.M."/>
        </authorList>
    </citation>
    <scope>NUCLEOTIDE SEQUENCE [LARGE SCALE GENOMIC DNA]</scope>
    <source>
        <strain evidence="1 2">CBS 119005</strain>
    </source>
</reference>
<protein>
    <submittedName>
        <fullName evidence="1">Uncharacterized protein</fullName>
    </submittedName>
</protein>
<organism evidence="1 2">
    <name type="scientific">Hypoxylon rubiginosum</name>
    <dbReference type="NCBI Taxonomy" id="110542"/>
    <lineage>
        <taxon>Eukaryota</taxon>
        <taxon>Fungi</taxon>
        <taxon>Dikarya</taxon>
        <taxon>Ascomycota</taxon>
        <taxon>Pezizomycotina</taxon>
        <taxon>Sordariomycetes</taxon>
        <taxon>Xylariomycetidae</taxon>
        <taxon>Xylariales</taxon>
        <taxon>Hypoxylaceae</taxon>
        <taxon>Hypoxylon</taxon>
    </lineage>
</organism>
<proteinExistence type="predicted"/>
<comment type="caution">
    <text evidence="1">The sequence shown here is derived from an EMBL/GenBank/DDBJ whole genome shotgun (WGS) entry which is preliminary data.</text>
</comment>
<accession>A0ACB9ZAG2</accession>